<dbReference type="InterPro" id="IPR002833">
    <property type="entry name" value="PTH2"/>
</dbReference>
<dbReference type="Gene3D" id="3.40.1490.10">
    <property type="entry name" value="Bit1"/>
    <property type="match status" value="1"/>
</dbReference>
<reference evidence="4" key="1">
    <citation type="submission" date="2018-10" db="EMBL/GenBank/DDBJ databases">
        <title>Hidden diversity of soil giant viruses.</title>
        <authorList>
            <person name="Schulz F."/>
            <person name="Alteio L."/>
            <person name="Goudeau D."/>
            <person name="Ryan E.M."/>
            <person name="Malmstrom R.R."/>
            <person name="Blanchard J."/>
            <person name="Woyke T."/>
        </authorList>
    </citation>
    <scope>NUCLEOTIDE SEQUENCE</scope>
    <source>
        <strain evidence="4">EDV1</strain>
    </source>
</reference>
<accession>A0A3G4ZS88</accession>
<comment type="catalytic activity">
    <reaction evidence="3">
        <text>an N-acyl-L-alpha-aminoacyl-tRNA + H2O = an N-acyl-L-amino acid + a tRNA + H(+)</text>
        <dbReference type="Rhea" id="RHEA:54448"/>
        <dbReference type="Rhea" id="RHEA-COMP:10123"/>
        <dbReference type="Rhea" id="RHEA-COMP:13883"/>
        <dbReference type="ChEBI" id="CHEBI:15377"/>
        <dbReference type="ChEBI" id="CHEBI:15378"/>
        <dbReference type="ChEBI" id="CHEBI:59874"/>
        <dbReference type="ChEBI" id="CHEBI:78442"/>
        <dbReference type="ChEBI" id="CHEBI:138191"/>
        <dbReference type="EC" id="3.1.1.29"/>
    </reaction>
</comment>
<protein>
    <recommendedName>
        <fullName evidence="1">peptidyl-tRNA hydrolase</fullName>
        <ecNumber evidence="1">3.1.1.29</ecNumber>
    </recommendedName>
</protein>
<dbReference type="EMBL" id="MK072066">
    <property type="protein sequence ID" value="AYV77772.1"/>
    <property type="molecule type" value="Genomic_DNA"/>
</dbReference>
<evidence type="ECO:0000256" key="3">
    <source>
        <dbReference type="ARBA" id="ARBA00048707"/>
    </source>
</evidence>
<evidence type="ECO:0000256" key="2">
    <source>
        <dbReference type="ARBA" id="ARBA00022801"/>
    </source>
</evidence>
<name>A0A3G4ZS88_9VIRU</name>
<proteinExistence type="predicted"/>
<sequence>METKKEDNIVMYIILNSDLSMTKGKCVSQACHVVQLITEKILRSGYESDHIPEEYIIYKKWSLCPTKIVLKATTEQLIRLSKMDGASEMIDDGQTQVHPDSLTCVGFAPSNKLYDIMKDFKLL</sequence>
<evidence type="ECO:0000256" key="1">
    <source>
        <dbReference type="ARBA" id="ARBA00013260"/>
    </source>
</evidence>
<evidence type="ECO:0000313" key="4">
    <source>
        <dbReference type="EMBL" id="AYV77772.1"/>
    </source>
</evidence>
<dbReference type="SUPFAM" id="SSF102462">
    <property type="entry name" value="Peptidyl-tRNA hydrolase II"/>
    <property type="match status" value="1"/>
</dbReference>
<dbReference type="GO" id="GO:0004045">
    <property type="term" value="F:peptidyl-tRNA hydrolase activity"/>
    <property type="evidence" value="ECO:0007669"/>
    <property type="project" value="UniProtKB-EC"/>
</dbReference>
<gene>
    <name evidence="4" type="ORF">Edafosvirus1_103</name>
</gene>
<dbReference type="Pfam" id="PF01981">
    <property type="entry name" value="PTH2"/>
    <property type="match status" value="1"/>
</dbReference>
<dbReference type="EC" id="3.1.1.29" evidence="1"/>
<dbReference type="InterPro" id="IPR023476">
    <property type="entry name" value="Pep_tRNA_hydro_II_dom_sf"/>
</dbReference>
<organism evidence="4">
    <name type="scientific">Edafosvirus sp</name>
    <dbReference type="NCBI Taxonomy" id="2487765"/>
    <lineage>
        <taxon>Viruses</taxon>
        <taxon>Varidnaviria</taxon>
        <taxon>Bamfordvirae</taxon>
        <taxon>Nucleocytoviricota</taxon>
        <taxon>Megaviricetes</taxon>
        <taxon>Imitervirales</taxon>
        <taxon>Mimiviridae</taxon>
        <taxon>Klosneuvirinae</taxon>
    </lineage>
</organism>
<keyword evidence="2 4" id="KW-0378">Hydrolase</keyword>